<feature type="transmembrane region" description="Helical" evidence="8">
    <location>
        <begin position="12"/>
        <end position="30"/>
    </location>
</feature>
<evidence type="ECO:0000256" key="5">
    <source>
        <dbReference type="ARBA" id="ARBA00022679"/>
    </source>
</evidence>
<keyword evidence="8" id="KW-0812">Transmembrane</keyword>
<dbReference type="GO" id="GO:0000155">
    <property type="term" value="F:phosphorelay sensor kinase activity"/>
    <property type="evidence" value="ECO:0007669"/>
    <property type="project" value="InterPro"/>
</dbReference>
<evidence type="ECO:0000256" key="8">
    <source>
        <dbReference type="SAM" id="Phobius"/>
    </source>
</evidence>
<dbReference type="CDD" id="cd06225">
    <property type="entry name" value="HAMP"/>
    <property type="match status" value="1"/>
</dbReference>
<dbReference type="Pfam" id="PF02518">
    <property type="entry name" value="HATPase_c"/>
    <property type="match status" value="1"/>
</dbReference>
<keyword evidence="8" id="KW-1133">Transmembrane helix</keyword>
<evidence type="ECO:0000313" key="12">
    <source>
        <dbReference type="Proteomes" id="UP000037515"/>
    </source>
</evidence>
<dbReference type="SUPFAM" id="SSF47384">
    <property type="entry name" value="Homodimeric domain of signal transducing histidine kinase"/>
    <property type="match status" value="1"/>
</dbReference>
<dbReference type="RefSeq" id="WP_082331646.1">
    <property type="nucleotide sequence ID" value="NZ_LHPJ01000005.1"/>
</dbReference>
<dbReference type="PROSITE" id="PS50109">
    <property type="entry name" value="HIS_KIN"/>
    <property type="match status" value="1"/>
</dbReference>
<dbReference type="Proteomes" id="UP000037515">
    <property type="component" value="Unassembled WGS sequence"/>
</dbReference>
<dbReference type="InterPro" id="IPR005467">
    <property type="entry name" value="His_kinase_dom"/>
</dbReference>
<keyword evidence="7" id="KW-0175">Coiled coil</keyword>
<evidence type="ECO:0000256" key="3">
    <source>
        <dbReference type="ARBA" id="ARBA00012438"/>
    </source>
</evidence>
<comment type="subcellular location">
    <subcellularLocation>
        <location evidence="2">Membrane</location>
    </subcellularLocation>
</comment>
<dbReference type="InterPro" id="IPR036097">
    <property type="entry name" value="HisK_dim/P_sf"/>
</dbReference>
<dbReference type="InterPro" id="IPR003661">
    <property type="entry name" value="HisK_dim/P_dom"/>
</dbReference>
<dbReference type="EMBL" id="LHPJ01000005">
    <property type="protein sequence ID" value="KOO04154.1"/>
    <property type="molecule type" value="Genomic_DNA"/>
</dbReference>
<feature type="domain" description="HAMP" evidence="10">
    <location>
        <begin position="174"/>
        <end position="226"/>
    </location>
</feature>
<gene>
    <name evidence="11" type="ORF">AKJ17_04335</name>
</gene>
<dbReference type="InterPro" id="IPR003594">
    <property type="entry name" value="HATPase_dom"/>
</dbReference>
<keyword evidence="5" id="KW-0808">Transferase</keyword>
<proteinExistence type="predicted"/>
<reference evidence="12" key="1">
    <citation type="submission" date="2015-08" db="EMBL/GenBank/DDBJ databases">
        <title>Vibrio galatheae sp. nov., a novel member of the Vibrionaceae family isolated from the Solomon Islands.</title>
        <authorList>
            <person name="Giubergia S."/>
            <person name="Machado H."/>
            <person name="Mateiu R.V."/>
            <person name="Gram L."/>
        </authorList>
    </citation>
    <scope>NUCLEOTIDE SEQUENCE [LARGE SCALE GENOMIC DNA]</scope>
    <source>
        <strain evidence="12">DSM 19584</strain>
    </source>
</reference>
<keyword evidence="12" id="KW-1185">Reference proteome</keyword>
<dbReference type="CDD" id="cd00082">
    <property type="entry name" value="HisKA"/>
    <property type="match status" value="1"/>
</dbReference>
<dbReference type="PANTHER" id="PTHR43065:SF50">
    <property type="entry name" value="HISTIDINE KINASE"/>
    <property type="match status" value="1"/>
</dbReference>
<dbReference type="InterPro" id="IPR036890">
    <property type="entry name" value="HATPase_C_sf"/>
</dbReference>
<dbReference type="GO" id="GO:0016020">
    <property type="term" value="C:membrane"/>
    <property type="evidence" value="ECO:0007669"/>
    <property type="project" value="UniProtKB-SubCell"/>
</dbReference>
<organism evidence="11 12">
    <name type="scientific">Vibrio nereis</name>
    <dbReference type="NCBI Taxonomy" id="693"/>
    <lineage>
        <taxon>Bacteria</taxon>
        <taxon>Pseudomonadati</taxon>
        <taxon>Pseudomonadota</taxon>
        <taxon>Gammaproteobacteria</taxon>
        <taxon>Vibrionales</taxon>
        <taxon>Vibrionaceae</taxon>
        <taxon>Vibrio</taxon>
    </lineage>
</organism>
<dbReference type="STRING" id="693.AKJ17_04335"/>
<dbReference type="SMART" id="SM00387">
    <property type="entry name" value="HATPase_c"/>
    <property type="match status" value="1"/>
</dbReference>
<sequence>MSFRLKTIIGTALIEAVLLLILVSMTLNYLRTTNYDALKTRASTTASLFATTTKDAVLSYDLASLDAFVKEVLENQDLVYARVVGQGDKVFAQGGSSEFLQKKFVADSSVENAADGVFDTFAEIAEGGEVYGRVEIGLDISSIQSTIAEAKRLSTGVAILEMGLVAFFSFLLGTYLTSQLRVLSSAAQSISDGKLDVELQVKGKDDIAYVAKAFNSMANHLREASERRDQFELELKELNRFLENRVEQRTLQIENKNRQLEHANQELKATQAKLLHSEKMASIGVLSAGVAHEINNPLAFIMSNLHSLDVYGRNYRQMLDEYKVLSQLTEPEDILKQQQKIAHLYEEYDVDFMNEDLEPLLQDTIEGTERMRDIVKGLKEFSHVDTSENYSLCDLNECIKSTLKMASNELKYHCDIKLELGELPLTYCCAGQINQVLLNLLLNAGHAIEDQGTITICSKQNGDRLELSVTDTGKGITEEDKGKLFDPFFTTKAVGKGAGLGLAIAYGIAQEHQGDIYVESKVGEGSRFTLSIPVNEPENRLTCSM</sequence>
<dbReference type="OrthoDB" id="1931120at2"/>
<comment type="catalytic activity">
    <reaction evidence="1">
        <text>ATP + protein L-histidine = ADP + protein N-phospho-L-histidine.</text>
        <dbReference type="EC" id="2.7.13.3"/>
    </reaction>
</comment>
<dbReference type="PATRIC" id="fig|693.5.peg.878"/>
<dbReference type="Pfam" id="PF00672">
    <property type="entry name" value="HAMP"/>
    <property type="match status" value="1"/>
</dbReference>
<dbReference type="SMART" id="SM00304">
    <property type="entry name" value="HAMP"/>
    <property type="match status" value="1"/>
</dbReference>
<evidence type="ECO:0000256" key="2">
    <source>
        <dbReference type="ARBA" id="ARBA00004370"/>
    </source>
</evidence>
<dbReference type="Gene3D" id="3.30.565.10">
    <property type="entry name" value="Histidine kinase-like ATPase, C-terminal domain"/>
    <property type="match status" value="1"/>
</dbReference>
<dbReference type="Gene3D" id="1.10.287.130">
    <property type="match status" value="1"/>
</dbReference>
<comment type="caution">
    <text evidence="11">The sequence shown here is derived from an EMBL/GenBank/DDBJ whole genome shotgun (WGS) entry which is preliminary data.</text>
</comment>
<name>A0A0M0HQ08_VIBNE</name>
<evidence type="ECO:0000313" key="11">
    <source>
        <dbReference type="EMBL" id="KOO04154.1"/>
    </source>
</evidence>
<dbReference type="PANTHER" id="PTHR43065">
    <property type="entry name" value="SENSOR HISTIDINE KINASE"/>
    <property type="match status" value="1"/>
</dbReference>
<dbReference type="AlphaFoldDB" id="A0A0M0HQ08"/>
<feature type="domain" description="Histidine kinase" evidence="9">
    <location>
        <begin position="289"/>
        <end position="536"/>
    </location>
</feature>
<evidence type="ECO:0000256" key="6">
    <source>
        <dbReference type="ARBA" id="ARBA00022777"/>
    </source>
</evidence>
<feature type="transmembrane region" description="Helical" evidence="8">
    <location>
        <begin position="157"/>
        <end position="176"/>
    </location>
</feature>
<dbReference type="PRINTS" id="PR00344">
    <property type="entry name" value="BCTRLSENSOR"/>
</dbReference>
<dbReference type="SUPFAM" id="SSF55874">
    <property type="entry name" value="ATPase domain of HSP90 chaperone/DNA topoisomerase II/histidine kinase"/>
    <property type="match status" value="1"/>
</dbReference>
<dbReference type="InterPro" id="IPR004358">
    <property type="entry name" value="Sig_transdc_His_kin-like_C"/>
</dbReference>
<evidence type="ECO:0000256" key="4">
    <source>
        <dbReference type="ARBA" id="ARBA00022553"/>
    </source>
</evidence>
<protein>
    <recommendedName>
        <fullName evidence="3">histidine kinase</fullName>
        <ecNumber evidence="3">2.7.13.3</ecNumber>
    </recommendedName>
</protein>
<evidence type="ECO:0000256" key="1">
    <source>
        <dbReference type="ARBA" id="ARBA00000085"/>
    </source>
</evidence>
<dbReference type="InterPro" id="IPR003660">
    <property type="entry name" value="HAMP_dom"/>
</dbReference>
<feature type="coiled-coil region" evidence="7">
    <location>
        <begin position="221"/>
        <end position="280"/>
    </location>
</feature>
<accession>A0A0M0HQ08</accession>
<evidence type="ECO:0000259" key="10">
    <source>
        <dbReference type="PROSITE" id="PS50885"/>
    </source>
</evidence>
<evidence type="ECO:0000259" key="9">
    <source>
        <dbReference type="PROSITE" id="PS50109"/>
    </source>
</evidence>
<dbReference type="PROSITE" id="PS50885">
    <property type="entry name" value="HAMP"/>
    <property type="match status" value="1"/>
</dbReference>
<dbReference type="SUPFAM" id="SSF158472">
    <property type="entry name" value="HAMP domain-like"/>
    <property type="match status" value="1"/>
</dbReference>
<dbReference type="EC" id="2.7.13.3" evidence="3"/>
<keyword evidence="8" id="KW-0472">Membrane</keyword>
<dbReference type="Gene3D" id="6.10.340.10">
    <property type="match status" value="1"/>
</dbReference>
<evidence type="ECO:0000256" key="7">
    <source>
        <dbReference type="SAM" id="Coils"/>
    </source>
</evidence>
<keyword evidence="4" id="KW-0597">Phosphoprotein</keyword>
<keyword evidence="6 11" id="KW-0418">Kinase</keyword>